<evidence type="ECO:0000313" key="2">
    <source>
        <dbReference type="EMBL" id="GBG11320.1"/>
    </source>
</evidence>
<dbReference type="EMBL" id="BDQX01000394">
    <property type="protein sequence ID" value="GBG11320.1"/>
    <property type="molecule type" value="Genomic_DNA"/>
</dbReference>
<reference evidence="2 3" key="1">
    <citation type="submission" date="2017-08" db="EMBL/GenBank/DDBJ databases">
        <title>Substantial Increase in Enzyme Production by Combined Drug-Resistance Mutations in Paenibacillus agaridevorans.</title>
        <authorList>
            <person name="Tanaka Y."/>
            <person name="Funane K."/>
            <person name="Hosaka T."/>
            <person name="Shiwa Y."/>
            <person name="Fujita N."/>
            <person name="Miyazaki T."/>
            <person name="Yoshikawa H."/>
            <person name="Murakami K."/>
            <person name="Kasahara K."/>
            <person name="Inaoka T."/>
            <person name="Hiraga Y."/>
            <person name="Ochi K."/>
        </authorList>
    </citation>
    <scope>NUCLEOTIDE SEQUENCE [LARGE SCALE GENOMIC DNA]</scope>
    <source>
        <strain evidence="2 3">T-3040</strain>
    </source>
</reference>
<dbReference type="AlphaFoldDB" id="A0A2R5EXD0"/>
<dbReference type="Proteomes" id="UP000245202">
    <property type="component" value="Unassembled WGS sequence"/>
</dbReference>
<keyword evidence="3" id="KW-1185">Reference proteome</keyword>
<protein>
    <recommendedName>
        <fullName evidence="4">Lipoprotein</fullName>
    </recommendedName>
</protein>
<sequence length="232" mass="26233">MKNWRTMSICLLTLFLTILMGCSFSQESGEATGSSIILEFSETETITDAGVQLAYDDVHEVKKFDNSFMVYKKTTTDSHLYLGSVRDKQLTEYGFVGEETYIQDFTKNEESLFGRPMTLLTGICGANCVENYLFEQVDGQPQLILRLSGHVLVADLNEDGEKEVVMMQGSPQIEIHVYKRIGDQIMKVNLNEEIGTTNSVTYNSQTNVFEMIINNETKQYRYATDSDSLISL</sequence>
<evidence type="ECO:0000313" key="3">
    <source>
        <dbReference type="Proteomes" id="UP000245202"/>
    </source>
</evidence>
<accession>A0A2R5EXD0</accession>
<feature type="chain" id="PRO_5015363111" description="Lipoprotein" evidence="1">
    <location>
        <begin position="26"/>
        <end position="232"/>
    </location>
</feature>
<dbReference type="PROSITE" id="PS51257">
    <property type="entry name" value="PROKAR_LIPOPROTEIN"/>
    <property type="match status" value="1"/>
</dbReference>
<evidence type="ECO:0008006" key="4">
    <source>
        <dbReference type="Google" id="ProtNLM"/>
    </source>
</evidence>
<comment type="caution">
    <text evidence="2">The sequence shown here is derived from an EMBL/GenBank/DDBJ whole genome shotgun (WGS) entry which is preliminary data.</text>
</comment>
<feature type="signal peptide" evidence="1">
    <location>
        <begin position="1"/>
        <end position="25"/>
    </location>
</feature>
<proteinExistence type="predicted"/>
<organism evidence="2 3">
    <name type="scientific">Paenibacillus agaridevorans</name>
    <dbReference type="NCBI Taxonomy" id="171404"/>
    <lineage>
        <taxon>Bacteria</taxon>
        <taxon>Bacillati</taxon>
        <taxon>Bacillota</taxon>
        <taxon>Bacilli</taxon>
        <taxon>Bacillales</taxon>
        <taxon>Paenibacillaceae</taxon>
        <taxon>Paenibacillus</taxon>
    </lineage>
</organism>
<name>A0A2R5EXD0_9BACL</name>
<evidence type="ECO:0000256" key="1">
    <source>
        <dbReference type="SAM" id="SignalP"/>
    </source>
</evidence>
<gene>
    <name evidence="2" type="ORF">PAT3040_06121</name>
</gene>
<dbReference type="RefSeq" id="WP_108995638.1">
    <property type="nucleotide sequence ID" value="NZ_BDQX01000394.1"/>
</dbReference>
<keyword evidence="1" id="KW-0732">Signal</keyword>